<gene>
    <name evidence="2" type="ORF">FNW02_11100</name>
</gene>
<dbReference type="EMBL" id="VJXY01000009">
    <property type="protein sequence ID" value="MBD6616370.1"/>
    <property type="molecule type" value="Genomic_DNA"/>
</dbReference>
<protein>
    <submittedName>
        <fullName evidence="2">Methyltransferase domain-containing protein</fullName>
    </submittedName>
</protein>
<sequence length="264" mass="30289">MCTWNAKDYHKNSTNQQSWAQDLIANLKLNKNEIILDIGCGDGKITAFIANLVPNGLVIGIDSSKDMINFAQQNFPPSDFPNLTFQHKDARELDFKNEFDIIVSFACLHWITDHLPILEGIKRSLKPTSQAILQFGGKNHAAPINDATTKVIYNQKWSNYFQDFTFKTRFYSDDEYQDLLKRVGLKAKRVELVQKDMIFEGKEGLKGSIRTIGKSNFLWRIPENLHEEIIDEITDIYLENYPLDSENLAHVSMVILEVEATKMV</sequence>
<dbReference type="AlphaFoldDB" id="A0AA40SWF2"/>
<dbReference type="SUPFAM" id="SSF53335">
    <property type="entry name" value="S-adenosyl-L-methionine-dependent methyltransferases"/>
    <property type="match status" value="1"/>
</dbReference>
<evidence type="ECO:0000313" key="2">
    <source>
        <dbReference type="EMBL" id="MBD6616370.1"/>
    </source>
</evidence>
<dbReference type="Gene3D" id="3.40.50.150">
    <property type="entry name" value="Vaccinia Virus protein VP39"/>
    <property type="match status" value="1"/>
</dbReference>
<proteinExistence type="predicted"/>
<reference evidence="2" key="1">
    <citation type="submission" date="2019-07" db="EMBL/GenBank/DDBJ databases">
        <title>Toxilogical consequences of a new and cryptic species of cyanobacteria (Komarekiella delphini-convector) recovered from the epidermis of a bottlenose dolphin and 1500 ft. in the air.</title>
        <authorList>
            <person name="Brown A.O."/>
            <person name="Dvorak P."/>
            <person name="Villanueva C.D."/>
            <person name="Foss A.J."/>
            <person name="Garvey A.D."/>
            <person name="Gibson Q.A."/>
            <person name="Johansen J.R."/>
            <person name="Casamatta D.A."/>
        </authorList>
    </citation>
    <scope>NUCLEOTIDE SEQUENCE</scope>
    <source>
        <strain evidence="2">SJRDD-AB1</strain>
    </source>
</reference>
<dbReference type="InterPro" id="IPR029063">
    <property type="entry name" value="SAM-dependent_MTases_sf"/>
</dbReference>
<keyword evidence="2" id="KW-0808">Transferase</keyword>
<evidence type="ECO:0000259" key="1">
    <source>
        <dbReference type="Pfam" id="PF13847"/>
    </source>
</evidence>
<dbReference type="GO" id="GO:0032259">
    <property type="term" value="P:methylation"/>
    <property type="evidence" value="ECO:0007669"/>
    <property type="project" value="UniProtKB-KW"/>
</dbReference>
<dbReference type="InterPro" id="IPR025714">
    <property type="entry name" value="Methyltranfer_dom"/>
</dbReference>
<keyword evidence="3" id="KW-1185">Reference proteome</keyword>
<dbReference type="RefSeq" id="WP_191757598.1">
    <property type="nucleotide sequence ID" value="NZ_VJXY01000009.1"/>
</dbReference>
<name>A0AA40SWF2_9NOST</name>
<comment type="caution">
    <text evidence="2">The sequence shown here is derived from an EMBL/GenBank/DDBJ whole genome shotgun (WGS) entry which is preliminary data.</text>
</comment>
<dbReference type="PANTHER" id="PTHR43861:SF1">
    <property type="entry name" value="TRANS-ACONITATE 2-METHYLTRANSFERASE"/>
    <property type="match status" value="1"/>
</dbReference>
<evidence type="ECO:0000313" key="3">
    <source>
        <dbReference type="Proteomes" id="UP001165986"/>
    </source>
</evidence>
<organism evidence="2 3">
    <name type="scientific">Komarekiella delphini-convector SJRDD-AB1</name>
    <dbReference type="NCBI Taxonomy" id="2593771"/>
    <lineage>
        <taxon>Bacteria</taxon>
        <taxon>Bacillati</taxon>
        <taxon>Cyanobacteriota</taxon>
        <taxon>Cyanophyceae</taxon>
        <taxon>Nostocales</taxon>
        <taxon>Nostocaceae</taxon>
        <taxon>Komarekiella</taxon>
        <taxon>Komarekiella delphini-convector</taxon>
    </lineage>
</organism>
<dbReference type="CDD" id="cd02440">
    <property type="entry name" value="AdoMet_MTases"/>
    <property type="match status" value="1"/>
</dbReference>
<dbReference type="Pfam" id="PF13847">
    <property type="entry name" value="Methyltransf_31"/>
    <property type="match status" value="1"/>
</dbReference>
<dbReference type="Proteomes" id="UP001165986">
    <property type="component" value="Unassembled WGS sequence"/>
</dbReference>
<feature type="domain" description="Methyltransferase" evidence="1">
    <location>
        <begin position="30"/>
        <end position="135"/>
    </location>
</feature>
<dbReference type="GO" id="GO:0008168">
    <property type="term" value="F:methyltransferase activity"/>
    <property type="evidence" value="ECO:0007669"/>
    <property type="project" value="UniProtKB-KW"/>
</dbReference>
<dbReference type="PANTHER" id="PTHR43861">
    <property type="entry name" value="TRANS-ACONITATE 2-METHYLTRANSFERASE-RELATED"/>
    <property type="match status" value="1"/>
</dbReference>
<accession>A0AA40SWF2</accession>
<keyword evidence="2" id="KW-0489">Methyltransferase</keyword>